<dbReference type="Proteomes" id="UP001501004">
    <property type="component" value="Unassembled WGS sequence"/>
</dbReference>
<protein>
    <submittedName>
        <fullName evidence="2">Uncharacterized protein</fullName>
    </submittedName>
</protein>
<sequence>MNGIGFVVSFVIFAAGLYLMGIAFDVPENLGLVTFAGGLLAVSVGVFIPVHIMHRIDR</sequence>
<dbReference type="EMBL" id="BAABAE010000002">
    <property type="protein sequence ID" value="GAA3735914.1"/>
    <property type="molecule type" value="Genomic_DNA"/>
</dbReference>
<keyword evidence="1" id="KW-1133">Transmembrane helix</keyword>
<gene>
    <name evidence="2" type="ORF">GCM10022239_09960</name>
</gene>
<keyword evidence="1" id="KW-0472">Membrane</keyword>
<reference evidence="3" key="1">
    <citation type="journal article" date="2019" name="Int. J. Syst. Evol. Microbiol.">
        <title>The Global Catalogue of Microorganisms (GCM) 10K type strain sequencing project: providing services to taxonomists for standard genome sequencing and annotation.</title>
        <authorList>
            <consortium name="The Broad Institute Genomics Platform"/>
            <consortium name="The Broad Institute Genome Sequencing Center for Infectious Disease"/>
            <person name="Wu L."/>
            <person name="Ma J."/>
        </authorList>
    </citation>
    <scope>NUCLEOTIDE SEQUENCE [LARGE SCALE GENOMIC DNA]</scope>
    <source>
        <strain evidence="3">JCM 16949</strain>
    </source>
</reference>
<evidence type="ECO:0000256" key="1">
    <source>
        <dbReference type="SAM" id="Phobius"/>
    </source>
</evidence>
<keyword evidence="3" id="KW-1185">Reference proteome</keyword>
<feature type="transmembrane region" description="Helical" evidence="1">
    <location>
        <begin position="7"/>
        <end position="24"/>
    </location>
</feature>
<name>A0ABP7FC21_9MICO</name>
<accession>A0ABP7FC21</accession>
<organism evidence="2 3">
    <name type="scientific">Leifsonella bigeumensis</name>
    <dbReference type="NCBI Taxonomy" id="433643"/>
    <lineage>
        <taxon>Bacteria</taxon>
        <taxon>Bacillati</taxon>
        <taxon>Actinomycetota</taxon>
        <taxon>Actinomycetes</taxon>
        <taxon>Micrococcales</taxon>
        <taxon>Microbacteriaceae</taxon>
        <taxon>Leifsonella</taxon>
    </lineage>
</organism>
<proteinExistence type="predicted"/>
<comment type="caution">
    <text evidence="2">The sequence shown here is derived from an EMBL/GenBank/DDBJ whole genome shotgun (WGS) entry which is preliminary data.</text>
</comment>
<dbReference type="RefSeq" id="WP_344754341.1">
    <property type="nucleotide sequence ID" value="NZ_BAABAE010000002.1"/>
</dbReference>
<evidence type="ECO:0000313" key="2">
    <source>
        <dbReference type="EMBL" id="GAA3735914.1"/>
    </source>
</evidence>
<keyword evidence="1" id="KW-0812">Transmembrane</keyword>
<evidence type="ECO:0000313" key="3">
    <source>
        <dbReference type="Proteomes" id="UP001501004"/>
    </source>
</evidence>
<feature type="transmembrane region" description="Helical" evidence="1">
    <location>
        <begin position="30"/>
        <end position="52"/>
    </location>
</feature>